<reference evidence="4 5" key="1">
    <citation type="submission" date="2018-01" db="EMBL/GenBank/DDBJ databases">
        <title>Whole genome sequencing of Histamine producing bacteria.</title>
        <authorList>
            <person name="Butler K."/>
        </authorList>
    </citation>
    <scope>NUCLEOTIDE SEQUENCE [LARGE SCALE GENOMIC DNA]</scope>
    <source>
        <strain evidence="4 5">DSM 24669</strain>
    </source>
</reference>
<sequence>MTERKQGRRSAQAAEETKLLIMKTAAKMFCEQGYERVSLRNISEQAGVSHSLIRHHFGSKEKIWHNISDCLHVYFLSYMYKLQESIPSDLPSNLILYRFITMLLAQQLVHQQPIQLITDGIRQGDELMDYFFDSNGELEEFVNQLVDTFHRDFPEAELSVWEMKWQMMIFANGAVNLKPFLIETWKHDDASYSQCLLNHWELFNRNMAMRLNVTEEEMLHPERLEDILIELPCEWGCDTQE</sequence>
<evidence type="ECO:0000313" key="5">
    <source>
        <dbReference type="Proteomes" id="UP000240481"/>
    </source>
</evidence>
<comment type="caution">
    <text evidence="4">The sequence shown here is derived from an EMBL/GenBank/DDBJ whole genome shotgun (WGS) entry which is preliminary data.</text>
</comment>
<feature type="domain" description="HTH tetR-type" evidence="3">
    <location>
        <begin position="15"/>
        <end position="75"/>
    </location>
</feature>
<evidence type="ECO:0000256" key="1">
    <source>
        <dbReference type="ARBA" id="ARBA00023125"/>
    </source>
</evidence>
<evidence type="ECO:0000313" key="4">
    <source>
        <dbReference type="EMBL" id="PSW24668.1"/>
    </source>
</evidence>
<dbReference type="PANTHER" id="PTHR43479:SF12">
    <property type="entry name" value="TRANSCRIPTIONAL REGULATORY PROTEIN"/>
    <property type="match status" value="1"/>
</dbReference>
<dbReference type="STRING" id="680026.AB733_12245"/>
<dbReference type="GO" id="GO:0003677">
    <property type="term" value="F:DNA binding"/>
    <property type="evidence" value="ECO:0007669"/>
    <property type="project" value="UniProtKB-UniRule"/>
</dbReference>
<gene>
    <name evidence="4" type="ORF">C9I94_10140</name>
</gene>
<dbReference type="PROSITE" id="PS50977">
    <property type="entry name" value="HTH_TETR_2"/>
    <property type="match status" value="1"/>
</dbReference>
<dbReference type="Pfam" id="PF00440">
    <property type="entry name" value="TetR_N"/>
    <property type="match status" value="1"/>
</dbReference>
<proteinExistence type="predicted"/>
<dbReference type="OrthoDB" id="9151800at2"/>
<name>A0A0J8VAZ0_9GAMM</name>
<dbReference type="InterPro" id="IPR001647">
    <property type="entry name" value="HTH_TetR"/>
</dbReference>
<dbReference type="EMBL" id="PYLZ01000005">
    <property type="protein sequence ID" value="PSW24668.1"/>
    <property type="molecule type" value="Genomic_DNA"/>
</dbReference>
<dbReference type="PANTHER" id="PTHR43479">
    <property type="entry name" value="ACREF/ENVCD OPERON REPRESSOR-RELATED"/>
    <property type="match status" value="1"/>
</dbReference>
<evidence type="ECO:0000256" key="2">
    <source>
        <dbReference type="PROSITE-ProRule" id="PRU00335"/>
    </source>
</evidence>
<accession>A0A0J8VAZ0</accession>
<dbReference type="RefSeq" id="WP_048899057.1">
    <property type="nucleotide sequence ID" value="NZ_AP024853.1"/>
</dbReference>
<dbReference type="InterPro" id="IPR050624">
    <property type="entry name" value="HTH-type_Tx_Regulator"/>
</dbReference>
<dbReference type="AlphaFoldDB" id="A0A0J8VAZ0"/>
<dbReference type="SUPFAM" id="SSF46689">
    <property type="entry name" value="Homeodomain-like"/>
    <property type="match status" value="1"/>
</dbReference>
<feature type="DNA-binding region" description="H-T-H motif" evidence="2">
    <location>
        <begin position="38"/>
        <end position="57"/>
    </location>
</feature>
<keyword evidence="1 2" id="KW-0238">DNA-binding</keyword>
<evidence type="ECO:0000259" key="3">
    <source>
        <dbReference type="PROSITE" id="PS50977"/>
    </source>
</evidence>
<protein>
    <submittedName>
        <fullName evidence="4">TetR/AcrR family transcriptional regulator</fullName>
    </submittedName>
</protein>
<dbReference type="PRINTS" id="PR00455">
    <property type="entry name" value="HTHTETR"/>
</dbReference>
<dbReference type="InterPro" id="IPR009057">
    <property type="entry name" value="Homeodomain-like_sf"/>
</dbReference>
<dbReference type="Gene3D" id="1.10.357.10">
    <property type="entry name" value="Tetracycline Repressor, domain 2"/>
    <property type="match status" value="1"/>
</dbReference>
<organism evidence="4 5">
    <name type="scientific">Photobacterium swingsii</name>
    <dbReference type="NCBI Taxonomy" id="680026"/>
    <lineage>
        <taxon>Bacteria</taxon>
        <taxon>Pseudomonadati</taxon>
        <taxon>Pseudomonadota</taxon>
        <taxon>Gammaproteobacteria</taxon>
        <taxon>Vibrionales</taxon>
        <taxon>Vibrionaceae</taxon>
        <taxon>Photobacterium</taxon>
    </lineage>
</organism>
<keyword evidence="5" id="KW-1185">Reference proteome</keyword>
<dbReference type="Proteomes" id="UP000240481">
    <property type="component" value="Unassembled WGS sequence"/>
</dbReference>